<dbReference type="InterPro" id="IPR028884">
    <property type="entry name" value="Trm82"/>
</dbReference>
<keyword evidence="5 6" id="KW-0539">Nucleus</keyword>
<dbReference type="UniPathway" id="UPA00989"/>
<evidence type="ECO:0000256" key="4">
    <source>
        <dbReference type="ARBA" id="ARBA00022737"/>
    </source>
</evidence>
<dbReference type="GO" id="GO:0005829">
    <property type="term" value="C:cytosol"/>
    <property type="evidence" value="ECO:0007669"/>
    <property type="project" value="TreeGrafter"/>
</dbReference>
<evidence type="ECO:0000256" key="7">
    <source>
        <dbReference type="SAM" id="MobiDB-lite"/>
    </source>
</evidence>
<name>A0A178Z5F4_9EURO</name>
<dbReference type="RefSeq" id="XP_018688063.1">
    <property type="nucleotide sequence ID" value="XM_018842650.1"/>
</dbReference>
<dbReference type="STRING" id="1367422.A0A178Z5F4"/>
<reference evidence="8 9" key="1">
    <citation type="submission" date="2016-04" db="EMBL/GenBank/DDBJ databases">
        <title>Draft genome of Fonsecaea erecta CBS 125763.</title>
        <authorList>
            <person name="Weiss V.A."/>
            <person name="Vicente V.A."/>
            <person name="Raittz R.T."/>
            <person name="Moreno L.F."/>
            <person name="De Souza E.M."/>
            <person name="Pedrosa F.O."/>
            <person name="Steffens M.B."/>
            <person name="Faoro H."/>
            <person name="Tadra-Sfeir M.Z."/>
            <person name="Najafzadeh M.J."/>
            <person name="Felipe M.S."/>
            <person name="Teixeira M."/>
            <person name="Sun J."/>
            <person name="Xi L."/>
            <person name="Gomes R."/>
            <person name="De Azevedo C.M."/>
            <person name="Salgado C.G."/>
            <person name="Da Silva M.B."/>
            <person name="Nascimento M.F."/>
            <person name="Queiroz-Telles F."/>
            <person name="Attili D.S."/>
            <person name="Gorbushina A."/>
        </authorList>
    </citation>
    <scope>NUCLEOTIDE SEQUENCE [LARGE SCALE GENOMIC DNA]</scope>
    <source>
        <strain evidence="8 9">CBS 125763</strain>
    </source>
</reference>
<dbReference type="GeneID" id="30015312"/>
<evidence type="ECO:0000313" key="9">
    <source>
        <dbReference type="Proteomes" id="UP000078343"/>
    </source>
</evidence>
<dbReference type="EMBL" id="LVYI01000013">
    <property type="protein sequence ID" value="OAP54696.1"/>
    <property type="molecule type" value="Genomic_DNA"/>
</dbReference>
<comment type="subcellular location">
    <subcellularLocation>
        <location evidence="1 6">Nucleus</location>
    </subcellularLocation>
</comment>
<dbReference type="AlphaFoldDB" id="A0A178Z5F4"/>
<dbReference type="SUPFAM" id="SSF50978">
    <property type="entry name" value="WD40 repeat-like"/>
    <property type="match status" value="1"/>
</dbReference>
<dbReference type="GO" id="GO:0005634">
    <property type="term" value="C:nucleus"/>
    <property type="evidence" value="ECO:0007669"/>
    <property type="project" value="UniProtKB-SubCell"/>
</dbReference>
<evidence type="ECO:0000256" key="3">
    <source>
        <dbReference type="ARBA" id="ARBA00022694"/>
    </source>
</evidence>
<comment type="function">
    <text evidence="6">Required for the formation of N(7)-methylguanine at position 46 (m7G46) in tRNA. In the complex, it is required to stabilize and induce conformational changes of the catalytic subunit.</text>
</comment>
<evidence type="ECO:0000256" key="5">
    <source>
        <dbReference type="ARBA" id="ARBA00023242"/>
    </source>
</evidence>
<dbReference type="InterPro" id="IPR036322">
    <property type="entry name" value="WD40_repeat_dom_sf"/>
</dbReference>
<feature type="region of interest" description="Disordered" evidence="7">
    <location>
        <begin position="541"/>
        <end position="571"/>
    </location>
</feature>
<dbReference type="PANTHER" id="PTHR16288">
    <property type="entry name" value="WD40 REPEAT PROTEIN 4"/>
    <property type="match status" value="1"/>
</dbReference>
<feature type="compositionally biased region" description="Basic and acidic residues" evidence="7">
    <location>
        <begin position="72"/>
        <end position="85"/>
    </location>
</feature>
<comment type="similarity">
    <text evidence="6">Belongs to the WD repeat TRM82 family.</text>
</comment>
<gene>
    <name evidence="8" type="ORF">AYL99_11144</name>
</gene>
<sequence length="571" mass="62573">MVLCPFQKLCCVQPVDGQQPFLLAASGPVINSLCLKDGSFLSRWSPSDREDEEYDQAAANGQEARASKRRKIGEEFRGELPHQESEDSIEIISERKKGERRKPKVENTTLPNVSHIITTSDGKTAICVTGEDKSVIVFDVLTGGVLHLKSQRAMPKRVCAIVLTPDEKSLLLGDKFGDVYLLPLHPTAGWTRQKPLQDQQQATYSPSASELTVHTKGNLEALRQQRQQKVSQPKKEGLQFECKLLLGHVSLLTDVAITEVQTGLKRRQYILTADRDEHIRVSRGVSQAHIIENYCFGHREFVSKLCVVPWNPEFLVTGSGEPSVKVYHWQTGALLDQELFQGDVGKDIVNCLDVDGGGRLLETLAVSNIWPVHYTVSGNSPRSRQPPHLLLVALEGLPMLLSYSITQEGRLRHHQTLTLGGNVLDVAIGPALWAIVVGIDTAHKPGSVWVLRPDETPAGDAFETFELFSNVPADENSPRHQADGAPGADLRWETTSLAMLLNTSSLDCGRGMLASEGRAKDKGPYSSAGDMLYGLENLRKKRGQAGVEAEEEEGGGEGTPADADADAERMS</sequence>
<organism evidence="8 9">
    <name type="scientific">Fonsecaea erecta</name>
    <dbReference type="NCBI Taxonomy" id="1367422"/>
    <lineage>
        <taxon>Eukaryota</taxon>
        <taxon>Fungi</taxon>
        <taxon>Dikarya</taxon>
        <taxon>Ascomycota</taxon>
        <taxon>Pezizomycotina</taxon>
        <taxon>Eurotiomycetes</taxon>
        <taxon>Chaetothyriomycetidae</taxon>
        <taxon>Chaetothyriales</taxon>
        <taxon>Herpotrichiellaceae</taxon>
        <taxon>Fonsecaea</taxon>
    </lineage>
</organism>
<keyword evidence="9" id="KW-1185">Reference proteome</keyword>
<keyword evidence="2 6" id="KW-0853">WD repeat</keyword>
<dbReference type="PANTHER" id="PTHR16288:SF0">
    <property type="entry name" value="TRNA (GUANINE-N(7)-)-METHYLTRANSFERASE NON-CATALYTIC SUBUNIT WDR4"/>
    <property type="match status" value="1"/>
</dbReference>
<dbReference type="GO" id="GO:0106004">
    <property type="term" value="P:tRNA (guanine-N7)-methylation"/>
    <property type="evidence" value="ECO:0007669"/>
    <property type="project" value="UniProtKB-UniRule"/>
</dbReference>
<evidence type="ECO:0000256" key="2">
    <source>
        <dbReference type="ARBA" id="ARBA00022574"/>
    </source>
</evidence>
<keyword evidence="3 6" id="KW-0819">tRNA processing</keyword>
<dbReference type="HAMAP" id="MF_03056">
    <property type="entry name" value="TRM82"/>
    <property type="match status" value="1"/>
</dbReference>
<dbReference type="GO" id="GO:0043527">
    <property type="term" value="C:tRNA methyltransferase complex"/>
    <property type="evidence" value="ECO:0007669"/>
    <property type="project" value="TreeGrafter"/>
</dbReference>
<comment type="caution">
    <text evidence="8">The sequence shown here is derived from an EMBL/GenBank/DDBJ whole genome shotgun (WGS) entry which is preliminary data.</text>
</comment>
<dbReference type="Proteomes" id="UP000078343">
    <property type="component" value="Unassembled WGS sequence"/>
</dbReference>
<dbReference type="InterPro" id="IPR015943">
    <property type="entry name" value="WD40/YVTN_repeat-like_dom_sf"/>
</dbReference>
<comment type="pathway">
    <text evidence="6">tRNA modification; N(7)-methylguanine-tRNA biosynthesis.</text>
</comment>
<accession>A0A178Z5F4</accession>
<keyword evidence="4 6" id="KW-0677">Repeat</keyword>
<proteinExistence type="inferred from homology"/>
<evidence type="ECO:0000256" key="6">
    <source>
        <dbReference type="HAMAP-Rule" id="MF_03056"/>
    </source>
</evidence>
<feature type="region of interest" description="Disordered" evidence="7">
    <location>
        <begin position="46"/>
        <end position="104"/>
    </location>
</feature>
<evidence type="ECO:0000256" key="1">
    <source>
        <dbReference type="ARBA" id="ARBA00004123"/>
    </source>
</evidence>
<dbReference type="Gene3D" id="2.130.10.10">
    <property type="entry name" value="YVTN repeat-like/Quinoprotein amine dehydrogenase"/>
    <property type="match status" value="1"/>
</dbReference>
<evidence type="ECO:0000313" key="8">
    <source>
        <dbReference type="EMBL" id="OAP54696.1"/>
    </source>
</evidence>
<protein>
    <submittedName>
        <fullName evidence="8">Uncharacterized protein</fullName>
    </submittedName>
</protein>
<dbReference type="OrthoDB" id="339900at2759"/>